<evidence type="ECO:0000256" key="3">
    <source>
        <dbReference type="ARBA" id="ARBA00022833"/>
    </source>
</evidence>
<evidence type="ECO:0000313" key="7">
    <source>
        <dbReference type="EMBL" id="MBB6392359.1"/>
    </source>
</evidence>
<evidence type="ECO:0000256" key="2">
    <source>
        <dbReference type="ARBA" id="ARBA00022771"/>
    </source>
</evidence>
<organism evidence="7 8">
    <name type="scientific">Microbacterium thalassium</name>
    <dbReference type="NCBI Taxonomy" id="362649"/>
    <lineage>
        <taxon>Bacteria</taxon>
        <taxon>Bacillati</taxon>
        <taxon>Actinomycetota</taxon>
        <taxon>Actinomycetes</taxon>
        <taxon>Micrococcales</taxon>
        <taxon>Microbacteriaceae</taxon>
        <taxon>Microbacterium</taxon>
    </lineage>
</organism>
<dbReference type="PROSITE" id="PS51128">
    <property type="entry name" value="ZF_DKSA_2"/>
    <property type="match status" value="1"/>
</dbReference>
<dbReference type="GO" id="GO:0008270">
    <property type="term" value="F:zinc ion binding"/>
    <property type="evidence" value="ECO:0007669"/>
    <property type="project" value="UniProtKB-KW"/>
</dbReference>
<feature type="zinc finger region" description="dksA C4-type" evidence="4">
    <location>
        <begin position="97"/>
        <end position="121"/>
    </location>
</feature>
<keyword evidence="3" id="KW-0862">Zinc</keyword>
<protein>
    <submittedName>
        <fullName evidence="7">RNA polymerase-binding transcription factor DksA</fullName>
    </submittedName>
</protein>
<keyword evidence="8" id="KW-1185">Reference proteome</keyword>
<evidence type="ECO:0000256" key="4">
    <source>
        <dbReference type="PROSITE-ProRule" id="PRU00510"/>
    </source>
</evidence>
<dbReference type="Gene3D" id="1.20.120.910">
    <property type="entry name" value="DksA, coiled-coil domain"/>
    <property type="match status" value="1"/>
</dbReference>
<dbReference type="InterPro" id="IPR000962">
    <property type="entry name" value="Znf_DskA_TraR"/>
</dbReference>
<evidence type="ECO:0000313" key="8">
    <source>
        <dbReference type="Proteomes" id="UP000537775"/>
    </source>
</evidence>
<accession>A0A7X0KVR8</accession>
<dbReference type="RefSeq" id="WP_271171171.1">
    <property type="nucleotide sequence ID" value="NZ_BAAAJR010000011.1"/>
</dbReference>
<dbReference type="SUPFAM" id="SSF57716">
    <property type="entry name" value="Glucocorticoid receptor-like (DNA-binding domain)"/>
    <property type="match status" value="1"/>
</dbReference>
<proteinExistence type="predicted"/>
<reference evidence="7 8" key="1">
    <citation type="submission" date="2020-08" db="EMBL/GenBank/DDBJ databases">
        <title>Sequencing the genomes of 1000 actinobacteria strains.</title>
        <authorList>
            <person name="Klenk H.-P."/>
        </authorList>
    </citation>
    <scope>NUCLEOTIDE SEQUENCE [LARGE SCALE GENOMIC DNA]</scope>
    <source>
        <strain evidence="7 8">DSM 12511</strain>
    </source>
</reference>
<dbReference type="Proteomes" id="UP000537775">
    <property type="component" value="Unassembled WGS sequence"/>
</dbReference>
<keyword evidence="1" id="KW-0479">Metal-binding</keyword>
<dbReference type="PANTHER" id="PTHR33823:SF4">
    <property type="entry name" value="GENERAL STRESS PROTEIN 16O"/>
    <property type="match status" value="1"/>
</dbReference>
<comment type="caution">
    <text evidence="7">The sequence shown here is derived from an EMBL/GenBank/DDBJ whole genome shotgun (WGS) entry which is preliminary data.</text>
</comment>
<dbReference type="EMBL" id="JACHML010000001">
    <property type="protein sequence ID" value="MBB6392359.1"/>
    <property type="molecule type" value="Genomic_DNA"/>
</dbReference>
<evidence type="ECO:0000259" key="6">
    <source>
        <dbReference type="Pfam" id="PF01258"/>
    </source>
</evidence>
<gene>
    <name evidence="7" type="ORF">HD594_002672</name>
</gene>
<dbReference type="PANTHER" id="PTHR33823">
    <property type="entry name" value="RNA POLYMERASE-BINDING TRANSCRIPTION FACTOR DKSA-RELATED"/>
    <property type="match status" value="1"/>
</dbReference>
<name>A0A7X0KVR8_9MICO</name>
<feature type="domain" description="Zinc finger DksA/TraR C4-type" evidence="6">
    <location>
        <begin position="92"/>
        <end position="124"/>
    </location>
</feature>
<evidence type="ECO:0000256" key="5">
    <source>
        <dbReference type="SAM" id="MobiDB-lite"/>
    </source>
</evidence>
<keyword evidence="2" id="KW-0863">Zinc-finger</keyword>
<feature type="region of interest" description="Disordered" evidence="5">
    <location>
        <begin position="1"/>
        <end position="26"/>
    </location>
</feature>
<dbReference type="Pfam" id="PF01258">
    <property type="entry name" value="zf-dskA_traR"/>
    <property type="match status" value="1"/>
</dbReference>
<dbReference type="AlphaFoldDB" id="A0A7X0KVR8"/>
<evidence type="ECO:0000256" key="1">
    <source>
        <dbReference type="ARBA" id="ARBA00022723"/>
    </source>
</evidence>
<sequence>MTGRADAPRAEKARSPEGALDARRADAEARLSRIEREMAVLRADRAGESADDEHDPEGDTLAAEWSRLEGLRTAVRAELTDIDGALVRVRAGTYGACADCGRAIPAARLEVRPTATRCVSCASRAGL</sequence>